<dbReference type="GO" id="GO:0016787">
    <property type="term" value="F:hydrolase activity"/>
    <property type="evidence" value="ECO:0007669"/>
    <property type="project" value="UniProtKB-KW"/>
</dbReference>
<evidence type="ECO:0000256" key="7">
    <source>
        <dbReference type="ARBA" id="ARBA00022842"/>
    </source>
</evidence>
<dbReference type="GO" id="GO:0043571">
    <property type="term" value="P:maintenance of CRISPR repeat elements"/>
    <property type="evidence" value="ECO:0007669"/>
    <property type="project" value="UniProtKB-UniRule"/>
</dbReference>
<comment type="cofactor">
    <cofactor evidence="1 9">
        <name>Mg(2+)</name>
        <dbReference type="ChEBI" id="CHEBI:18420"/>
    </cofactor>
</comment>
<reference evidence="11 12" key="1">
    <citation type="submission" date="2020-04" db="EMBL/GenBank/DDBJ databases">
        <authorList>
            <person name="Basu S."/>
            <person name="Maruthanayagam V."/>
            <person name="Chakraborty S."/>
            <person name="Pramanik A."/>
            <person name="Mukherjee J."/>
            <person name="Brink B."/>
        </authorList>
    </citation>
    <scope>NUCLEOTIDE SEQUENCE [LARGE SCALE GENOMIC DNA]</scope>
    <source>
        <strain evidence="11 12">AP17</strain>
    </source>
</reference>
<keyword evidence="8 9" id="KW-0051">Antiviral defense</keyword>
<evidence type="ECO:0000256" key="6">
    <source>
        <dbReference type="ARBA" id="ARBA00022801"/>
    </source>
</evidence>
<keyword evidence="4 9" id="KW-0479">Metal-binding</keyword>
<dbReference type="AlphaFoldDB" id="A0A6H1U1B8"/>
<dbReference type="Pfam" id="PF09827">
    <property type="entry name" value="CRISPR_Cas2"/>
    <property type="match status" value="1"/>
</dbReference>
<sequence length="94" mass="11140">MTDFWLVCYDVRDDKRRNKLAKLIEQRCQRVQYSVFECPVEGEILCELIERRWLKVLKLSEDSLRAYPLSGTAKKQAKIYGSPPLYEPPDYLIL</sequence>
<evidence type="ECO:0000256" key="3">
    <source>
        <dbReference type="ARBA" id="ARBA00022722"/>
    </source>
</evidence>
<organism evidence="11 12">
    <name type="scientific">Oxynema aestuarii AP17</name>
    <dbReference type="NCBI Taxonomy" id="2064643"/>
    <lineage>
        <taxon>Bacteria</taxon>
        <taxon>Bacillati</taxon>
        <taxon>Cyanobacteriota</taxon>
        <taxon>Cyanophyceae</taxon>
        <taxon>Oscillatoriophycideae</taxon>
        <taxon>Oscillatoriales</taxon>
        <taxon>Oscillatoriaceae</taxon>
        <taxon>Oxynema</taxon>
        <taxon>Oxynema aestuarii</taxon>
    </lineage>
</organism>
<evidence type="ECO:0000256" key="8">
    <source>
        <dbReference type="ARBA" id="ARBA00023118"/>
    </source>
</evidence>
<dbReference type="EMBL" id="CP051167">
    <property type="protein sequence ID" value="QIZ72177.1"/>
    <property type="molecule type" value="Genomic_DNA"/>
</dbReference>
<evidence type="ECO:0000313" key="11">
    <source>
        <dbReference type="EMBL" id="QIZ72177.1"/>
    </source>
</evidence>
<keyword evidence="12" id="KW-1185">Reference proteome</keyword>
<keyword evidence="6 9" id="KW-0378">Hydrolase</keyword>
<comment type="function">
    <text evidence="9">CRISPR (clustered regularly interspaced short palindromic repeat), is an adaptive immune system that provides protection against mobile genetic elements (viruses, transposable elements and conjugative plasmids). CRISPR clusters contain sequences complementary to antecedent mobile elements and target invading nucleic acids. CRISPR clusters are transcribed and processed into CRISPR RNA (crRNA). Functions as a ssRNA-specific endoribonuclease. Involved in the integration of spacer DNA into the CRISPR cassette.</text>
</comment>
<dbReference type="PIRSF" id="PIRSF032582">
    <property type="entry name" value="Cas2"/>
    <property type="match status" value="1"/>
</dbReference>
<dbReference type="SUPFAM" id="SSF143430">
    <property type="entry name" value="TTP0101/SSO1404-like"/>
    <property type="match status" value="1"/>
</dbReference>
<dbReference type="NCBIfam" id="TIGR01573">
    <property type="entry name" value="cas2"/>
    <property type="match status" value="1"/>
</dbReference>
<keyword evidence="5 9" id="KW-0255">Endonuclease</keyword>
<dbReference type="EC" id="3.1.-.-" evidence="9"/>
<evidence type="ECO:0000256" key="9">
    <source>
        <dbReference type="HAMAP-Rule" id="MF_01471"/>
    </source>
</evidence>
<feature type="binding site" evidence="9">
    <location>
        <position position="10"/>
    </location>
    <ligand>
        <name>Mg(2+)</name>
        <dbReference type="ChEBI" id="CHEBI:18420"/>
        <note>catalytic</note>
    </ligand>
</feature>
<dbReference type="Proteomes" id="UP000500857">
    <property type="component" value="Chromosome"/>
</dbReference>
<accession>A0A6H1U1B8</accession>
<dbReference type="KEGG" id="oxy:HCG48_17690"/>
<keyword evidence="7 9" id="KW-0460">Magnesium</keyword>
<dbReference type="PANTHER" id="PTHR34405">
    <property type="entry name" value="CRISPR-ASSOCIATED ENDORIBONUCLEASE CAS2"/>
    <property type="match status" value="1"/>
</dbReference>
<dbReference type="RefSeq" id="WP_168570327.1">
    <property type="nucleotide sequence ID" value="NZ_CP051167.1"/>
</dbReference>
<dbReference type="GO" id="GO:0051607">
    <property type="term" value="P:defense response to virus"/>
    <property type="evidence" value="ECO:0007669"/>
    <property type="project" value="UniProtKB-UniRule"/>
</dbReference>
<evidence type="ECO:0000256" key="5">
    <source>
        <dbReference type="ARBA" id="ARBA00022759"/>
    </source>
</evidence>
<evidence type="ECO:0000256" key="2">
    <source>
        <dbReference type="ARBA" id="ARBA00009959"/>
    </source>
</evidence>
<keyword evidence="3 9" id="KW-0540">Nuclease</keyword>
<protein>
    <recommendedName>
        <fullName evidence="9">CRISPR-associated endoribonuclease Cas2</fullName>
        <ecNumber evidence="9">3.1.-.-</ecNumber>
    </recommendedName>
</protein>
<dbReference type="PANTHER" id="PTHR34405:SF3">
    <property type="entry name" value="CRISPR-ASSOCIATED ENDORIBONUCLEASE CAS2 3"/>
    <property type="match status" value="1"/>
</dbReference>
<comment type="subunit">
    <text evidence="9">Homodimer, forms a heterotetramer with a Cas1 homodimer.</text>
</comment>
<dbReference type="InterPro" id="IPR019199">
    <property type="entry name" value="Virulence_VapD/CRISPR_Cas2"/>
</dbReference>
<proteinExistence type="inferred from homology"/>
<dbReference type="Gene3D" id="3.30.70.240">
    <property type="match status" value="1"/>
</dbReference>
<evidence type="ECO:0000313" key="12">
    <source>
        <dbReference type="Proteomes" id="UP000500857"/>
    </source>
</evidence>
<evidence type="ECO:0000256" key="1">
    <source>
        <dbReference type="ARBA" id="ARBA00001946"/>
    </source>
</evidence>
<dbReference type="GO" id="GO:0004521">
    <property type="term" value="F:RNA endonuclease activity"/>
    <property type="evidence" value="ECO:0007669"/>
    <property type="project" value="UniProtKB-UniRule"/>
</dbReference>
<dbReference type="CDD" id="cd09725">
    <property type="entry name" value="Cas2_I_II_III"/>
    <property type="match status" value="1"/>
</dbReference>
<evidence type="ECO:0000256" key="10">
    <source>
        <dbReference type="PIRNR" id="PIRNR032582"/>
    </source>
</evidence>
<dbReference type="InterPro" id="IPR021127">
    <property type="entry name" value="CRISPR_associated_Cas2"/>
</dbReference>
<name>A0A6H1U1B8_9CYAN</name>
<dbReference type="GO" id="GO:0046872">
    <property type="term" value="F:metal ion binding"/>
    <property type="evidence" value="ECO:0007669"/>
    <property type="project" value="UniProtKB-UniRule"/>
</dbReference>
<dbReference type="HAMAP" id="MF_01471">
    <property type="entry name" value="Cas2"/>
    <property type="match status" value="1"/>
</dbReference>
<gene>
    <name evidence="9 11" type="primary">cas2</name>
    <name evidence="11" type="ORF">HCG48_17690</name>
</gene>
<comment type="similarity">
    <text evidence="2 9 10">Belongs to the CRISPR-associated endoribonuclease Cas2 protein family.</text>
</comment>
<evidence type="ECO:0000256" key="4">
    <source>
        <dbReference type="ARBA" id="ARBA00022723"/>
    </source>
</evidence>